<gene>
    <name evidence="2" type="ORF">BBI10_12585</name>
</gene>
<comment type="subcellular location">
    <subcellularLocation>
        <location evidence="1">Cell membrane</location>
        <topology evidence="1">Multi-pass membrane protein</topology>
    </subcellularLocation>
</comment>
<comment type="caution">
    <text evidence="2">The sequence shown here is derived from an EMBL/GenBank/DDBJ whole genome shotgun (WGS) entry which is preliminary data.</text>
</comment>
<dbReference type="EC" id="1.13.11.63" evidence="1"/>
<evidence type="ECO:0000313" key="3">
    <source>
        <dbReference type="Proteomes" id="UP000095143"/>
    </source>
</evidence>
<keyword evidence="1" id="KW-0408">Iron</keyword>
<dbReference type="HAMAP" id="MF_02093">
    <property type="entry name" value="Beta_carotene_diox"/>
    <property type="match status" value="1"/>
</dbReference>
<dbReference type="GO" id="GO:0016121">
    <property type="term" value="P:carotene catabolic process"/>
    <property type="evidence" value="ECO:0007669"/>
    <property type="project" value="UniProtKB-UniRule"/>
</dbReference>
<dbReference type="EMBL" id="MDEN01000062">
    <property type="protein sequence ID" value="OCX20584.1"/>
    <property type="molecule type" value="Genomic_DNA"/>
</dbReference>
<dbReference type="GO" id="GO:0005506">
    <property type="term" value="F:iron ion binding"/>
    <property type="evidence" value="ECO:0007669"/>
    <property type="project" value="UniProtKB-UniRule"/>
</dbReference>
<keyword evidence="1" id="KW-0812">Transmembrane</keyword>
<keyword evidence="1" id="KW-0479">Metal-binding</keyword>
<organism evidence="2 3">
    <name type="scientific">Pseudomonas graminis</name>
    <dbReference type="NCBI Taxonomy" id="158627"/>
    <lineage>
        <taxon>Bacteria</taxon>
        <taxon>Pseudomonadati</taxon>
        <taxon>Pseudomonadota</taxon>
        <taxon>Gammaproteobacteria</taxon>
        <taxon>Pseudomonadales</taxon>
        <taxon>Pseudomonadaceae</taxon>
        <taxon>Pseudomonas</taxon>
    </lineage>
</organism>
<feature type="transmembrane region" description="Helical" evidence="1">
    <location>
        <begin position="51"/>
        <end position="81"/>
    </location>
</feature>
<dbReference type="Proteomes" id="UP000095143">
    <property type="component" value="Unassembled WGS sequence"/>
</dbReference>
<feature type="transmembrane region" description="Helical" evidence="1">
    <location>
        <begin position="102"/>
        <end position="126"/>
    </location>
</feature>
<dbReference type="RefSeq" id="WP_065989067.1">
    <property type="nucleotide sequence ID" value="NZ_MDEN01000062.1"/>
</dbReference>
<dbReference type="GO" id="GO:0003834">
    <property type="term" value="F:beta-carotene 15,15'-dioxygenase activity"/>
    <property type="evidence" value="ECO:0007669"/>
    <property type="project" value="UniProtKB-EC"/>
</dbReference>
<keyword evidence="1" id="KW-0223">Dioxygenase</keyword>
<protein>
    <recommendedName>
        <fullName evidence="1">Probable beta-carotene 15,15'-dioxygenase</fullName>
        <ecNumber evidence="1">1.13.11.63</ecNumber>
    </recommendedName>
</protein>
<feature type="transmembrane region" description="Helical" evidence="1">
    <location>
        <begin position="163"/>
        <end position="188"/>
    </location>
</feature>
<keyword evidence="1" id="KW-1133">Transmembrane helix</keyword>
<comment type="catalytic activity">
    <reaction evidence="1">
        <text>all-trans-beta-carotene + O2 = 2 all-trans-retinal</text>
        <dbReference type="Rhea" id="RHEA:32887"/>
        <dbReference type="ChEBI" id="CHEBI:15379"/>
        <dbReference type="ChEBI" id="CHEBI:17579"/>
        <dbReference type="ChEBI" id="CHEBI:17898"/>
        <dbReference type="EC" id="1.13.11.63"/>
    </reaction>
</comment>
<proteinExistence type="inferred from homology"/>
<accession>A0A1C2E0M1</accession>
<reference evidence="2 3" key="1">
    <citation type="submission" date="2016-08" db="EMBL/GenBank/DDBJ databases">
        <title>Whole genome sequence of Pseudomonas graminis strain UASWS1507, a potential biological control agent for agriculture.</title>
        <authorList>
            <person name="Crovadore J."/>
            <person name="Calmin G."/>
            <person name="Chablais R."/>
            <person name="Cochard B."/>
            <person name="Lefort F."/>
        </authorList>
    </citation>
    <scope>NUCLEOTIDE SEQUENCE [LARGE SCALE GENOMIC DNA]</scope>
    <source>
        <strain evidence="2 3">UASWS1507</strain>
    </source>
</reference>
<dbReference type="GO" id="GO:0010436">
    <property type="term" value="F:carotenoid dioxygenase activity"/>
    <property type="evidence" value="ECO:0007669"/>
    <property type="project" value="UniProtKB-UniRule"/>
</dbReference>
<sequence length="282" mass="30004">MGWLVMLSTAVIASLAGAATQMTFALAVGLGLGLLHGVSDMHLVATARRPAFLFSYLATALGCLLCWQLASATALLLFLVLSAWHFFHEDELFHERLTSLALGLFIIGGPAVVHGTEVARLLALTIGSGEPHGLAERLTWLLATSGVIALPVLLLASWRQRSLWLAATLFAVVLLPPLVGFAVGFYSLHAAPQTQVRQRLLGAPHLSAYLRLTWPICLGAALFIVVGGLVFLLQEGTGIRALFAVLTAFAVPHMIVLPRFLPVGKAAGIDGQPPSEARVVER</sequence>
<comment type="function">
    <text evidence="1">Catalyzes the cleavage of beta-carotene at its central double bond (15,15') to yield two molecules of all-trans-retinal.</text>
</comment>
<dbReference type="Pfam" id="PF15461">
    <property type="entry name" value="BCD"/>
    <property type="match status" value="1"/>
</dbReference>
<evidence type="ECO:0000256" key="1">
    <source>
        <dbReference type="HAMAP-Rule" id="MF_02093"/>
    </source>
</evidence>
<evidence type="ECO:0000313" key="2">
    <source>
        <dbReference type="EMBL" id="OCX20584.1"/>
    </source>
</evidence>
<comment type="caution">
    <text evidence="1">Lacks conserved residue(s) required for the propagation of feature annotation.</text>
</comment>
<feature type="transmembrane region" description="Helical" evidence="1">
    <location>
        <begin position="208"/>
        <end position="232"/>
    </location>
</feature>
<feature type="transmembrane region" description="Helical" evidence="1">
    <location>
        <begin position="239"/>
        <end position="261"/>
    </location>
</feature>
<keyword evidence="1" id="KW-0472">Membrane</keyword>
<comment type="similarity">
    <text evidence="1">Belongs to the Brp/Blh beta-carotene diooxygenase family.</text>
</comment>
<dbReference type="AlphaFoldDB" id="A0A1C2E0M1"/>
<comment type="cofactor">
    <cofactor evidence="1">
        <name>Fe(2+)</name>
        <dbReference type="ChEBI" id="CHEBI:29033"/>
    </cofactor>
</comment>
<dbReference type="OrthoDB" id="8779153at2"/>
<name>A0A1C2E0M1_9PSED</name>
<keyword evidence="1" id="KW-0560">Oxidoreductase</keyword>
<dbReference type="GO" id="GO:0005886">
    <property type="term" value="C:plasma membrane"/>
    <property type="evidence" value="ECO:0007669"/>
    <property type="project" value="UniProtKB-SubCell"/>
</dbReference>
<dbReference type="InterPro" id="IPR022270">
    <property type="entry name" value="Blh_diox"/>
</dbReference>
<keyword evidence="1" id="KW-1003">Cell membrane</keyword>
<feature type="transmembrane region" description="Helical" evidence="1">
    <location>
        <begin position="138"/>
        <end position="156"/>
    </location>
</feature>